<dbReference type="RefSeq" id="WP_346135515.1">
    <property type="nucleotide sequence ID" value="NZ_BAABBE010000032.1"/>
</dbReference>
<reference evidence="2" key="1">
    <citation type="journal article" date="2019" name="Int. J. Syst. Evol. Microbiol.">
        <title>The Global Catalogue of Microorganisms (GCM) 10K type strain sequencing project: providing services to taxonomists for standard genome sequencing and annotation.</title>
        <authorList>
            <consortium name="The Broad Institute Genomics Platform"/>
            <consortium name="The Broad Institute Genome Sequencing Center for Infectious Disease"/>
            <person name="Wu L."/>
            <person name="Ma J."/>
        </authorList>
    </citation>
    <scope>NUCLEOTIDE SEQUENCE [LARGE SCALE GENOMIC DNA]</scope>
    <source>
        <strain evidence="2">JCM 17494</strain>
    </source>
</reference>
<organism evidence="1 2">
    <name type="scientific">Lentzea roselyniae</name>
    <dbReference type="NCBI Taxonomy" id="531940"/>
    <lineage>
        <taxon>Bacteria</taxon>
        <taxon>Bacillati</taxon>
        <taxon>Actinomycetota</taxon>
        <taxon>Actinomycetes</taxon>
        <taxon>Pseudonocardiales</taxon>
        <taxon>Pseudonocardiaceae</taxon>
        <taxon>Lentzea</taxon>
    </lineage>
</organism>
<name>A0ABP7C5W0_9PSEU</name>
<accession>A0ABP7C5W0</accession>
<evidence type="ECO:0000313" key="1">
    <source>
        <dbReference type="EMBL" id="GAA3677768.1"/>
    </source>
</evidence>
<protein>
    <submittedName>
        <fullName evidence="1">Uncharacterized protein</fullName>
    </submittedName>
</protein>
<gene>
    <name evidence="1" type="ORF">GCM10022267_75740</name>
</gene>
<evidence type="ECO:0000313" key="2">
    <source>
        <dbReference type="Proteomes" id="UP001500711"/>
    </source>
</evidence>
<dbReference type="EMBL" id="BAABBE010000032">
    <property type="protein sequence ID" value="GAA3677768.1"/>
    <property type="molecule type" value="Genomic_DNA"/>
</dbReference>
<sequence>MTHGRLLALAGCAPDGWLTVARETLAAGATARLEDMFTSLRQFDMSPKPRHFEMPIAQEDPVDRAVVATVAAQRAQACWVTMRDGTAPVYLVQADSEADLPAVTAAVQRALLAARERSPRVEVFAPLSALPEYHEEALLAARMLWSGSPATPIRIARTFDGATEDGPYFLPGHELMLDERIRHDLVAFLSAGEQVLDAPQDLPDVVVPSAGPVPGGLRSDGLVIWSDATIHYLDRHMISPAAELAAHAAGRTPVSRLTHLERHRVRAALDPNHEEEPLWRAG</sequence>
<keyword evidence="2" id="KW-1185">Reference proteome</keyword>
<proteinExistence type="predicted"/>
<comment type="caution">
    <text evidence="1">The sequence shown here is derived from an EMBL/GenBank/DDBJ whole genome shotgun (WGS) entry which is preliminary data.</text>
</comment>
<dbReference type="Proteomes" id="UP001500711">
    <property type="component" value="Unassembled WGS sequence"/>
</dbReference>